<protein>
    <submittedName>
        <fullName evidence="1">Uncharacterized protein</fullName>
    </submittedName>
</protein>
<accession>A0ACB8SQQ8</accession>
<proteinExistence type="predicted"/>
<evidence type="ECO:0000313" key="1">
    <source>
        <dbReference type="EMBL" id="KAI0058420.1"/>
    </source>
</evidence>
<comment type="caution">
    <text evidence="1">The sequence shown here is derived from an EMBL/GenBank/DDBJ whole genome shotgun (WGS) entry which is preliminary data.</text>
</comment>
<reference evidence="1" key="1">
    <citation type="submission" date="2021-03" db="EMBL/GenBank/DDBJ databases">
        <authorList>
            <consortium name="DOE Joint Genome Institute"/>
            <person name="Ahrendt S."/>
            <person name="Looney B.P."/>
            <person name="Miyauchi S."/>
            <person name="Morin E."/>
            <person name="Drula E."/>
            <person name="Courty P.E."/>
            <person name="Chicoki N."/>
            <person name="Fauchery L."/>
            <person name="Kohler A."/>
            <person name="Kuo A."/>
            <person name="Labutti K."/>
            <person name="Pangilinan J."/>
            <person name="Lipzen A."/>
            <person name="Riley R."/>
            <person name="Andreopoulos W."/>
            <person name="He G."/>
            <person name="Johnson J."/>
            <person name="Barry K.W."/>
            <person name="Grigoriev I.V."/>
            <person name="Nagy L."/>
            <person name="Hibbett D."/>
            <person name="Henrissat B."/>
            <person name="Matheny P.B."/>
            <person name="Labbe J."/>
            <person name="Martin F."/>
        </authorList>
    </citation>
    <scope>NUCLEOTIDE SEQUENCE</scope>
    <source>
        <strain evidence="1">HHB10654</strain>
    </source>
</reference>
<name>A0ACB8SQQ8_9AGAM</name>
<organism evidence="1 2">
    <name type="scientific">Artomyces pyxidatus</name>
    <dbReference type="NCBI Taxonomy" id="48021"/>
    <lineage>
        <taxon>Eukaryota</taxon>
        <taxon>Fungi</taxon>
        <taxon>Dikarya</taxon>
        <taxon>Basidiomycota</taxon>
        <taxon>Agaricomycotina</taxon>
        <taxon>Agaricomycetes</taxon>
        <taxon>Russulales</taxon>
        <taxon>Auriscalpiaceae</taxon>
        <taxon>Artomyces</taxon>
    </lineage>
</organism>
<keyword evidence="2" id="KW-1185">Reference proteome</keyword>
<evidence type="ECO:0000313" key="2">
    <source>
        <dbReference type="Proteomes" id="UP000814140"/>
    </source>
</evidence>
<dbReference type="EMBL" id="MU277235">
    <property type="protein sequence ID" value="KAI0058420.1"/>
    <property type="molecule type" value="Genomic_DNA"/>
</dbReference>
<dbReference type="Proteomes" id="UP000814140">
    <property type="component" value="Unassembled WGS sequence"/>
</dbReference>
<sequence>MCNARHREKSRARRCIEQVSKIIKPLESFFTAVDSAMNYLPAFVGVVWGALKFVANIAQSISAYFGSIVKVLEEFARALPFYEDYAIMLYTDSERVLKALAGVYRDVLMTCTLIRRVFKTRGQIQPIVSIICHWMNPYSKGFEDVLDSLSARRAILQDEISHEELIRQHDERAKGEQERREAEAERAKAEAERVKAEEERNKAEQERVKAEEDRVKAEEERVKAEKARLKDEEDRAKAEEDSRALVIEERRHDVLNKLKPAYAECFAKHATCQKRLLKELDPGRWLLNRPEYQTWVGDESKSGMLWVRGKPGAGKTVLASIVIEAIRSSHLASNTAVAFFYCQYDDPRKSDAGNVLPSLLCNLIEQLPKPGPMLPEVASWDAQSPETLSNLMTIIAAEFQTVFLVVDALDECNPEDRRALIATLKKLSESVKILVTSRDWEEIRVSLKNTPVISAERNEVREDLMKFIDSKICVEGAEQSEAPEELYSPPLKVNSQDLRNEIVNTLVEGADGMFLWVHLQILHLGNQSTPSDIRSALKDLPKGLDDTFIRSLTKIESLPTARRDRVRRILRWLICAVVPLTLEMLAEAVAIDEMPDNAWEPERRVINPMTLVDDCANLVVSASLSGFDASEPRVQFIHASVQDFLLATPGPLQGSPLQFYRVTPVQDAHLPIVLSCLKYIRLLPESPHQYGCLTNYASKSWIEHLELSAANAAKIVPQLCELLTPSSRFMYNWIKLERDIDVNRWSRYQ</sequence>
<reference evidence="1" key="2">
    <citation type="journal article" date="2022" name="New Phytol.">
        <title>Evolutionary transition to the ectomycorrhizal habit in the genomes of a hyperdiverse lineage of mushroom-forming fungi.</title>
        <authorList>
            <person name="Looney B."/>
            <person name="Miyauchi S."/>
            <person name="Morin E."/>
            <person name="Drula E."/>
            <person name="Courty P.E."/>
            <person name="Kohler A."/>
            <person name="Kuo A."/>
            <person name="LaButti K."/>
            <person name="Pangilinan J."/>
            <person name="Lipzen A."/>
            <person name="Riley R."/>
            <person name="Andreopoulos W."/>
            <person name="He G."/>
            <person name="Johnson J."/>
            <person name="Nolan M."/>
            <person name="Tritt A."/>
            <person name="Barry K.W."/>
            <person name="Grigoriev I.V."/>
            <person name="Nagy L.G."/>
            <person name="Hibbett D."/>
            <person name="Henrissat B."/>
            <person name="Matheny P.B."/>
            <person name="Labbe J."/>
            <person name="Martin F.M."/>
        </authorList>
    </citation>
    <scope>NUCLEOTIDE SEQUENCE</scope>
    <source>
        <strain evidence="1">HHB10654</strain>
    </source>
</reference>
<gene>
    <name evidence="1" type="ORF">BV25DRAFT_1234802</name>
</gene>